<proteinExistence type="predicted"/>
<dbReference type="RefSeq" id="WP_010782329.1">
    <property type="nucleotide sequence ID" value="NZ_ASWH01000003.1"/>
</dbReference>
<dbReference type="SUPFAM" id="SSF52540">
    <property type="entry name" value="P-loop containing nucleoside triphosphate hydrolases"/>
    <property type="match status" value="1"/>
</dbReference>
<dbReference type="HOGENOM" id="CLU_017856_1_0_9"/>
<gene>
    <name evidence="2" type="ORF">I592_04015</name>
    <name evidence="1" type="ORF">UKC_04011</name>
</gene>
<dbReference type="CDD" id="cd01127">
    <property type="entry name" value="TrwB_TraG_TraD_VirD4"/>
    <property type="match status" value="1"/>
</dbReference>
<comment type="caution">
    <text evidence="1">The sequence shown here is derived from an EMBL/GenBank/DDBJ whole genome shotgun (WGS) entry which is preliminary data.</text>
</comment>
<organism evidence="1 3">
    <name type="scientific">Enterococcus gilvus ATCC BAA-350</name>
    <dbReference type="NCBI Taxonomy" id="1158614"/>
    <lineage>
        <taxon>Bacteria</taxon>
        <taxon>Bacillati</taxon>
        <taxon>Bacillota</taxon>
        <taxon>Bacilli</taxon>
        <taxon>Lactobacillales</taxon>
        <taxon>Enterococcaceae</taxon>
        <taxon>Enterococcus</taxon>
    </lineage>
</organism>
<reference evidence="2 4" key="2">
    <citation type="submission" date="2013-03" db="EMBL/GenBank/DDBJ databases">
        <title>The Genome Sequence of Enterococcus gilvus ATCC BAA-350 (PacBio/Illumina hybrid assembly).</title>
        <authorList>
            <consortium name="The Broad Institute Genomics Platform"/>
            <consortium name="The Broad Institute Genome Sequencing Center for Infectious Disease"/>
            <person name="Earl A."/>
            <person name="Russ C."/>
            <person name="Gilmore M."/>
            <person name="Surin D."/>
            <person name="Walker B."/>
            <person name="Young S."/>
            <person name="Zeng Q."/>
            <person name="Gargeya S."/>
            <person name="Fitzgerald M."/>
            <person name="Haas B."/>
            <person name="Abouelleil A."/>
            <person name="Allen A.W."/>
            <person name="Alvarado L."/>
            <person name="Arachchi H.M."/>
            <person name="Berlin A.M."/>
            <person name="Chapman S.B."/>
            <person name="Gainer-Dewar J."/>
            <person name="Goldberg J."/>
            <person name="Griggs A."/>
            <person name="Gujja S."/>
            <person name="Hansen M."/>
            <person name="Howarth C."/>
            <person name="Imamovic A."/>
            <person name="Ireland A."/>
            <person name="Larimer J."/>
            <person name="McCowan C."/>
            <person name="Murphy C."/>
            <person name="Pearson M."/>
            <person name="Poon T.W."/>
            <person name="Priest M."/>
            <person name="Roberts A."/>
            <person name="Saif S."/>
            <person name="Shea T."/>
            <person name="Sisk P."/>
            <person name="Sykes S."/>
            <person name="Wortman J."/>
            <person name="Nusbaum C."/>
            <person name="Birren B."/>
        </authorList>
    </citation>
    <scope>NUCLEOTIDE SEQUENCE [LARGE SCALE GENOMIC DNA]</scope>
    <source>
        <strain evidence="2 4">ATCC BAA-350</strain>
    </source>
</reference>
<dbReference type="Pfam" id="PF12846">
    <property type="entry name" value="AAA_10"/>
    <property type="match status" value="1"/>
</dbReference>
<dbReference type="Gene3D" id="3.40.50.300">
    <property type="entry name" value="P-loop containing nucleotide triphosphate hydrolases"/>
    <property type="match status" value="2"/>
</dbReference>
<dbReference type="AlphaFoldDB" id="R2XEP8"/>
<protein>
    <recommendedName>
        <fullName evidence="5">AAA+ ATPase domain-containing protein</fullName>
    </recommendedName>
</protein>
<dbReference type="eggNOG" id="COG3451">
    <property type="taxonomic scope" value="Bacteria"/>
</dbReference>
<evidence type="ECO:0008006" key="5">
    <source>
        <dbReference type="Google" id="ProtNLM"/>
    </source>
</evidence>
<evidence type="ECO:0000313" key="4">
    <source>
        <dbReference type="Proteomes" id="UP000014160"/>
    </source>
</evidence>
<dbReference type="Proteomes" id="UP000014160">
    <property type="component" value="Unassembled WGS sequence"/>
</dbReference>
<dbReference type="PANTHER" id="PTHR30121">
    <property type="entry name" value="UNCHARACTERIZED PROTEIN YJGR-RELATED"/>
    <property type="match status" value="1"/>
</dbReference>
<evidence type="ECO:0000313" key="2">
    <source>
        <dbReference type="EMBL" id="EOW78422.1"/>
    </source>
</evidence>
<dbReference type="EMBL" id="AJDQ01000017">
    <property type="protein sequence ID" value="EOI53103.1"/>
    <property type="molecule type" value="Genomic_DNA"/>
</dbReference>
<dbReference type="InterPro" id="IPR051162">
    <property type="entry name" value="T4SS_component"/>
</dbReference>
<dbReference type="InterPro" id="IPR027417">
    <property type="entry name" value="P-loop_NTPase"/>
</dbReference>
<sequence>MFALKKESRLDFPVEAITENFIFTTSDDVWVGYKLEHKEFPINNLEFFKHYIEDGEGLLENDQYEYHIADIPDYFDLGEHVDRTIHALVKGEFADLGEIYFKQAEEIIQDEVQMNHSTTYLFVKLTTVGQVFNPLEYVELIKDEGKKWLQKVTGQRIPRQVLLGTYRRMERQLYEDLLNYKMIERVSPKEIGRLYYYMFHRANQKMPTRQLTTEEITEGIVTNENGYLSVEQLDKTHYSCFFSIVDLPTSMFGSAFIQNLRDSLSFPVESHQRLRFDHEQSDLRKINKMRRRIYQQDQEQLNVDGVLDDDEVILFGEERLKELANNLKSKDKRLCKAMITLVVSANSKEQLEERVKDVEFVLDGTDYKIYRSIVDQLTLFNHCLIGSKSTFRSFEQIVTTGYLADLGVDLEKEVGNLYGFPLGRIITAKKYKSVKQALQLSSKLVWFFPNLTKKNVEGATHKNGNTLIIGPPGQGKSVLVKYIFLWLTFLGQKILYVDPKNETELFFQKALKQFGYIPEFKELIGRINFISLSDKESCRGMLDPLLFLPREEAIQTARNVLNAFGEVDSDSTTASSKKTTILDAVETVMRSGGKRHLTKVIDEIRKTDPQLAKLISGYNVGLGKILIGNDYSNAIKFENQINVLGTQGLKLPSQKDIESGRMNSEQIAGMSIMEVIMKLTNIFSTNKEEDAAIIFDEAKGFEDTAQGSYLIEDSQRKGRANNTDIYVVTQAFMDYDREDKKELISYKFAFRPNQKKAQEKVLEFFGMEPNSANKQMIDNLRSGTCLFQDHKGRNQPIAIDVLFDSWLMAISSTDDQDESTQLALEMEKNK</sequence>
<evidence type="ECO:0000313" key="3">
    <source>
        <dbReference type="Proteomes" id="UP000013750"/>
    </source>
</evidence>
<keyword evidence="4" id="KW-1185">Reference proteome</keyword>
<dbReference type="InterPro" id="IPR016628">
    <property type="entry name" value="ATPase_SAG2001_prd"/>
</dbReference>
<dbReference type="OrthoDB" id="1647424at2"/>
<dbReference type="EMBL" id="ASWH01000003">
    <property type="protein sequence ID" value="EOW78422.1"/>
    <property type="molecule type" value="Genomic_DNA"/>
</dbReference>
<dbReference type="PATRIC" id="fig|1158614.3.peg.4002"/>
<evidence type="ECO:0000313" key="1">
    <source>
        <dbReference type="EMBL" id="EOI53103.1"/>
    </source>
</evidence>
<accession>R2XEP8</accession>
<dbReference type="PIRSF" id="PIRSF015040">
    <property type="entry name" value="ATPase_SAG2001_prd"/>
    <property type="match status" value="1"/>
</dbReference>
<reference evidence="1 3" key="1">
    <citation type="submission" date="2013-02" db="EMBL/GenBank/DDBJ databases">
        <title>The Genome Sequence of Enterococcus gilvus ATCC BAA-350.</title>
        <authorList>
            <consortium name="The Broad Institute Genome Sequencing Platform"/>
            <consortium name="The Broad Institute Genome Sequencing Center for Infectious Disease"/>
            <person name="Earl A.M."/>
            <person name="Gilmore M.S."/>
            <person name="Lebreton F."/>
            <person name="Walker B."/>
            <person name="Young S.K."/>
            <person name="Zeng Q."/>
            <person name="Gargeya S."/>
            <person name="Fitzgerald M."/>
            <person name="Haas B."/>
            <person name="Abouelleil A."/>
            <person name="Alvarado L."/>
            <person name="Arachchi H.M."/>
            <person name="Berlin A.M."/>
            <person name="Chapman S.B."/>
            <person name="Dewar J."/>
            <person name="Goldberg J."/>
            <person name="Griggs A."/>
            <person name="Gujja S."/>
            <person name="Hansen M."/>
            <person name="Howarth C."/>
            <person name="Imamovic A."/>
            <person name="Larimer J."/>
            <person name="McCowan C."/>
            <person name="Murphy C."/>
            <person name="Neiman D."/>
            <person name="Pearson M."/>
            <person name="Priest M."/>
            <person name="Roberts A."/>
            <person name="Saif S."/>
            <person name="Shea T."/>
            <person name="Sisk P."/>
            <person name="Sykes S."/>
            <person name="Wortman J."/>
            <person name="Nusbaum C."/>
            <person name="Birren B."/>
        </authorList>
    </citation>
    <scope>NUCLEOTIDE SEQUENCE [LARGE SCALE GENOMIC DNA]</scope>
    <source>
        <strain evidence="1 3">ATCC BAA-350</strain>
    </source>
</reference>
<name>R2XEP8_9ENTE</name>
<dbReference type="Proteomes" id="UP000013750">
    <property type="component" value="Unassembled WGS sequence"/>
</dbReference>
<dbReference type="PANTHER" id="PTHR30121:SF6">
    <property type="entry name" value="SLR6007 PROTEIN"/>
    <property type="match status" value="1"/>
</dbReference>